<dbReference type="AlphaFoldDB" id="A0A166CAZ0"/>
<keyword evidence="2" id="KW-1185">Reference proteome</keyword>
<evidence type="ECO:0000313" key="2">
    <source>
        <dbReference type="Proteomes" id="UP000077245"/>
    </source>
</evidence>
<gene>
    <name evidence="1" type="ORF">MBCUR_05390</name>
</gene>
<evidence type="ECO:0000313" key="1">
    <source>
        <dbReference type="EMBL" id="KZX14315.1"/>
    </source>
</evidence>
<dbReference type="PATRIC" id="fig|49547.3.peg.564"/>
<dbReference type="EMBL" id="LWMV01000105">
    <property type="protein sequence ID" value="KZX14315.1"/>
    <property type="molecule type" value="Genomic_DNA"/>
</dbReference>
<dbReference type="Proteomes" id="UP000077245">
    <property type="component" value="Unassembled WGS sequence"/>
</dbReference>
<protein>
    <submittedName>
        <fullName evidence="1">Uncharacterized protein</fullName>
    </submittedName>
</protein>
<name>A0A166CAZ0_9EURY</name>
<accession>A0A166CAZ0</accession>
<dbReference type="RefSeq" id="WP_067089869.1">
    <property type="nucleotide sequence ID" value="NZ_LWMV01000105.1"/>
</dbReference>
<reference evidence="1 2" key="1">
    <citation type="submission" date="2016-04" db="EMBL/GenBank/DDBJ databases">
        <title>Genome sequence of Methanobrevibacter curvatus DSM 11111.</title>
        <authorList>
            <person name="Poehlein A."/>
            <person name="Seedorf H."/>
            <person name="Daniel R."/>
        </authorList>
    </citation>
    <scope>NUCLEOTIDE SEQUENCE [LARGE SCALE GENOMIC DNA]</scope>
    <source>
        <strain evidence="1 2">DSM 11111</strain>
    </source>
</reference>
<proteinExistence type="predicted"/>
<sequence length="77" mass="9114">MVSRDDFNWDYERIEIEIDEVFGENTFKTSNFKVFDIEGNFYLYGVFEKGFFIINEDYEIVDGKADDTTALNNLNCE</sequence>
<organism evidence="1 2">
    <name type="scientific">Methanobrevibacter curvatus</name>
    <dbReference type="NCBI Taxonomy" id="49547"/>
    <lineage>
        <taxon>Archaea</taxon>
        <taxon>Methanobacteriati</taxon>
        <taxon>Methanobacteriota</taxon>
        <taxon>Methanomada group</taxon>
        <taxon>Methanobacteria</taxon>
        <taxon>Methanobacteriales</taxon>
        <taxon>Methanobacteriaceae</taxon>
        <taxon>Methanobrevibacter</taxon>
    </lineage>
</organism>
<dbReference type="STRING" id="49547.MBCUR_05390"/>
<comment type="caution">
    <text evidence="1">The sequence shown here is derived from an EMBL/GenBank/DDBJ whole genome shotgun (WGS) entry which is preliminary data.</text>
</comment>